<proteinExistence type="predicted"/>
<dbReference type="EMBL" id="CAUOFW020001425">
    <property type="protein sequence ID" value="CAK9144773.1"/>
    <property type="molecule type" value="Genomic_DNA"/>
</dbReference>
<evidence type="ECO:0000256" key="1">
    <source>
        <dbReference type="SAM" id="MobiDB-lite"/>
    </source>
</evidence>
<name>A0ABC8RJ61_9AQUA</name>
<accession>A0ABC8RJ61</accession>
<keyword evidence="3" id="KW-1185">Reference proteome</keyword>
<evidence type="ECO:0000313" key="3">
    <source>
        <dbReference type="Proteomes" id="UP001642360"/>
    </source>
</evidence>
<feature type="region of interest" description="Disordered" evidence="1">
    <location>
        <begin position="1"/>
        <end position="27"/>
    </location>
</feature>
<protein>
    <submittedName>
        <fullName evidence="2">Uncharacterized protein</fullName>
    </submittedName>
</protein>
<reference evidence="2 3" key="1">
    <citation type="submission" date="2024-02" db="EMBL/GenBank/DDBJ databases">
        <authorList>
            <person name="Vignale AGUSTIN F."/>
            <person name="Sosa J E."/>
            <person name="Modenutti C."/>
        </authorList>
    </citation>
    <scope>NUCLEOTIDE SEQUENCE [LARGE SCALE GENOMIC DNA]</scope>
</reference>
<sequence>MKENKSTAKPVKHSSLNPSMAASNATTTSMTTASTLLALLNTHLTPYPSSHFPPILMDPTLVMLVVLKQTPFNDKSVIFGCDVCGVAVDKRQWVYYCAGYDFGTHLNYVKPPGLLVCQ</sequence>
<gene>
    <name evidence="2" type="ORF">ILEXP_LOCUS12547</name>
</gene>
<evidence type="ECO:0000313" key="2">
    <source>
        <dbReference type="EMBL" id="CAK9144773.1"/>
    </source>
</evidence>
<dbReference type="AlphaFoldDB" id="A0ABC8RJ61"/>
<dbReference type="Proteomes" id="UP001642360">
    <property type="component" value="Unassembled WGS sequence"/>
</dbReference>
<organism evidence="2 3">
    <name type="scientific">Ilex paraguariensis</name>
    <name type="common">yerba mate</name>
    <dbReference type="NCBI Taxonomy" id="185542"/>
    <lineage>
        <taxon>Eukaryota</taxon>
        <taxon>Viridiplantae</taxon>
        <taxon>Streptophyta</taxon>
        <taxon>Embryophyta</taxon>
        <taxon>Tracheophyta</taxon>
        <taxon>Spermatophyta</taxon>
        <taxon>Magnoliopsida</taxon>
        <taxon>eudicotyledons</taxon>
        <taxon>Gunneridae</taxon>
        <taxon>Pentapetalae</taxon>
        <taxon>asterids</taxon>
        <taxon>campanulids</taxon>
        <taxon>Aquifoliales</taxon>
        <taxon>Aquifoliaceae</taxon>
        <taxon>Ilex</taxon>
    </lineage>
</organism>
<comment type="caution">
    <text evidence="2">The sequence shown here is derived from an EMBL/GenBank/DDBJ whole genome shotgun (WGS) entry which is preliminary data.</text>
</comment>